<gene>
    <name evidence="1" type="ORF">CERZMDRAFT_93271</name>
</gene>
<dbReference type="AlphaFoldDB" id="A0A6A6FV15"/>
<keyword evidence="2" id="KW-1185">Reference proteome</keyword>
<evidence type="ECO:0000313" key="2">
    <source>
        <dbReference type="Proteomes" id="UP000799539"/>
    </source>
</evidence>
<protein>
    <submittedName>
        <fullName evidence="1">Uncharacterized protein</fullName>
    </submittedName>
</protein>
<name>A0A6A6FV15_9PEZI</name>
<organism evidence="1 2">
    <name type="scientific">Cercospora zeae-maydis SCOH1-5</name>
    <dbReference type="NCBI Taxonomy" id="717836"/>
    <lineage>
        <taxon>Eukaryota</taxon>
        <taxon>Fungi</taxon>
        <taxon>Dikarya</taxon>
        <taxon>Ascomycota</taxon>
        <taxon>Pezizomycotina</taxon>
        <taxon>Dothideomycetes</taxon>
        <taxon>Dothideomycetidae</taxon>
        <taxon>Mycosphaerellales</taxon>
        <taxon>Mycosphaerellaceae</taxon>
        <taxon>Cercospora</taxon>
    </lineage>
</organism>
<dbReference type="Proteomes" id="UP000799539">
    <property type="component" value="Unassembled WGS sequence"/>
</dbReference>
<proteinExistence type="predicted"/>
<dbReference type="EMBL" id="ML992663">
    <property type="protein sequence ID" value="KAF2217219.1"/>
    <property type="molecule type" value="Genomic_DNA"/>
</dbReference>
<sequence>MQIRLADPVLLVEVDVGSGYFDIHEVGVQMKMNEAAGRRRSKLETMPRVLQPEAELAPLTASKILTSSFNRCVVKTAKHVSNQPSPREISVRSSLEDLDNVIHSELVLRYATRVDRDAFDLNDIPADQCMLVLLFSFTLYLSSLDPQSPGAVLLAAPIDTLPRFPS</sequence>
<reference evidence="1" key="1">
    <citation type="journal article" date="2020" name="Stud. Mycol.">
        <title>101 Dothideomycetes genomes: a test case for predicting lifestyles and emergence of pathogens.</title>
        <authorList>
            <person name="Haridas S."/>
            <person name="Albert R."/>
            <person name="Binder M."/>
            <person name="Bloem J."/>
            <person name="Labutti K."/>
            <person name="Salamov A."/>
            <person name="Andreopoulos B."/>
            <person name="Baker S."/>
            <person name="Barry K."/>
            <person name="Bills G."/>
            <person name="Bluhm B."/>
            <person name="Cannon C."/>
            <person name="Castanera R."/>
            <person name="Culley D."/>
            <person name="Daum C."/>
            <person name="Ezra D."/>
            <person name="Gonzalez J."/>
            <person name="Henrissat B."/>
            <person name="Kuo A."/>
            <person name="Liang C."/>
            <person name="Lipzen A."/>
            <person name="Lutzoni F."/>
            <person name="Magnuson J."/>
            <person name="Mondo S."/>
            <person name="Nolan M."/>
            <person name="Ohm R."/>
            <person name="Pangilinan J."/>
            <person name="Park H.-J."/>
            <person name="Ramirez L."/>
            <person name="Alfaro M."/>
            <person name="Sun H."/>
            <person name="Tritt A."/>
            <person name="Yoshinaga Y."/>
            <person name="Zwiers L.-H."/>
            <person name="Turgeon B."/>
            <person name="Goodwin S."/>
            <person name="Spatafora J."/>
            <person name="Crous P."/>
            <person name="Grigoriev I."/>
        </authorList>
    </citation>
    <scope>NUCLEOTIDE SEQUENCE</scope>
    <source>
        <strain evidence="1">SCOH1-5</strain>
    </source>
</reference>
<accession>A0A6A6FV15</accession>
<evidence type="ECO:0000313" key="1">
    <source>
        <dbReference type="EMBL" id="KAF2217219.1"/>
    </source>
</evidence>